<dbReference type="GO" id="GO:0004523">
    <property type="term" value="F:RNA-DNA hybrid ribonuclease activity"/>
    <property type="evidence" value="ECO:0007669"/>
    <property type="project" value="InterPro"/>
</dbReference>
<dbReference type="CDD" id="cd06222">
    <property type="entry name" value="RNase_H_like"/>
    <property type="match status" value="1"/>
</dbReference>
<dbReference type="Pfam" id="PF13456">
    <property type="entry name" value="RVT_3"/>
    <property type="match status" value="1"/>
</dbReference>
<dbReference type="PANTHER" id="PTHR47723:SF19">
    <property type="entry name" value="POLYNUCLEOTIDYL TRANSFERASE, RIBONUCLEASE H-LIKE SUPERFAMILY PROTEIN"/>
    <property type="match status" value="1"/>
</dbReference>
<name>A0A7J8WKK2_GOSAI</name>
<sequence>MMIGGVVQDSVGSWLEGFRKYTRRGSALKSEICDILIGLQVARLRKYIKVIVESDRLYTIEMILEISVNIPWMTLIQRINEVRRKLQEVKFQFVPREGNMVADWFTKSGSINDAKINFF</sequence>
<keyword evidence="3" id="KW-1185">Reference proteome</keyword>
<dbReference type="InterPro" id="IPR044730">
    <property type="entry name" value="RNase_H-like_dom_plant"/>
</dbReference>
<dbReference type="InterPro" id="IPR002156">
    <property type="entry name" value="RNaseH_domain"/>
</dbReference>
<dbReference type="InterPro" id="IPR012337">
    <property type="entry name" value="RNaseH-like_sf"/>
</dbReference>
<reference evidence="2 3" key="1">
    <citation type="journal article" date="2019" name="Genome Biol. Evol.">
        <title>Insights into the evolution of the New World diploid cottons (Gossypium, subgenus Houzingenia) based on genome sequencing.</title>
        <authorList>
            <person name="Grover C.E."/>
            <person name="Arick M.A. 2nd"/>
            <person name="Thrash A."/>
            <person name="Conover J.L."/>
            <person name="Sanders W.S."/>
            <person name="Peterson D.G."/>
            <person name="Frelichowski J.E."/>
            <person name="Scheffler J.A."/>
            <person name="Scheffler B.E."/>
            <person name="Wendel J.F."/>
        </authorList>
    </citation>
    <scope>NUCLEOTIDE SEQUENCE [LARGE SCALE GENOMIC DNA]</scope>
    <source>
        <strain evidence="2">185</strain>
        <tissue evidence="2">Leaf</tissue>
    </source>
</reference>
<dbReference type="EMBL" id="JABFAA010000001">
    <property type="protein sequence ID" value="MBA0675400.1"/>
    <property type="molecule type" value="Genomic_DNA"/>
</dbReference>
<dbReference type="InterPro" id="IPR053151">
    <property type="entry name" value="RNase_H-like"/>
</dbReference>
<gene>
    <name evidence="2" type="ORF">Goari_016946</name>
</gene>
<protein>
    <recommendedName>
        <fullName evidence="1">RNase H type-1 domain-containing protein</fullName>
    </recommendedName>
</protein>
<evidence type="ECO:0000313" key="2">
    <source>
        <dbReference type="EMBL" id="MBA0675400.1"/>
    </source>
</evidence>
<dbReference type="InterPro" id="IPR036397">
    <property type="entry name" value="RNaseH_sf"/>
</dbReference>
<organism evidence="2 3">
    <name type="scientific">Gossypium aridum</name>
    <name type="common">American cotton</name>
    <name type="synonym">Erioxylum aridum</name>
    <dbReference type="NCBI Taxonomy" id="34290"/>
    <lineage>
        <taxon>Eukaryota</taxon>
        <taxon>Viridiplantae</taxon>
        <taxon>Streptophyta</taxon>
        <taxon>Embryophyta</taxon>
        <taxon>Tracheophyta</taxon>
        <taxon>Spermatophyta</taxon>
        <taxon>Magnoliopsida</taxon>
        <taxon>eudicotyledons</taxon>
        <taxon>Gunneridae</taxon>
        <taxon>Pentapetalae</taxon>
        <taxon>rosids</taxon>
        <taxon>malvids</taxon>
        <taxon>Malvales</taxon>
        <taxon>Malvaceae</taxon>
        <taxon>Malvoideae</taxon>
        <taxon>Gossypium</taxon>
    </lineage>
</organism>
<evidence type="ECO:0000259" key="1">
    <source>
        <dbReference type="Pfam" id="PF13456"/>
    </source>
</evidence>
<proteinExistence type="predicted"/>
<dbReference type="Proteomes" id="UP000593577">
    <property type="component" value="Unassembled WGS sequence"/>
</dbReference>
<dbReference type="PANTHER" id="PTHR47723">
    <property type="entry name" value="OS05G0353850 PROTEIN"/>
    <property type="match status" value="1"/>
</dbReference>
<dbReference type="SUPFAM" id="SSF53098">
    <property type="entry name" value="Ribonuclease H-like"/>
    <property type="match status" value="1"/>
</dbReference>
<dbReference type="GO" id="GO:0003676">
    <property type="term" value="F:nucleic acid binding"/>
    <property type="evidence" value="ECO:0007669"/>
    <property type="project" value="InterPro"/>
</dbReference>
<comment type="caution">
    <text evidence="2">The sequence shown here is derived from an EMBL/GenBank/DDBJ whole genome shotgun (WGS) entry which is preliminary data.</text>
</comment>
<dbReference type="Gene3D" id="3.30.420.10">
    <property type="entry name" value="Ribonuclease H-like superfamily/Ribonuclease H"/>
    <property type="match status" value="1"/>
</dbReference>
<accession>A0A7J8WKK2</accession>
<evidence type="ECO:0000313" key="3">
    <source>
        <dbReference type="Proteomes" id="UP000593577"/>
    </source>
</evidence>
<feature type="domain" description="RNase H type-1" evidence="1">
    <location>
        <begin position="3"/>
        <end position="108"/>
    </location>
</feature>
<dbReference type="AlphaFoldDB" id="A0A7J8WKK2"/>